<gene>
    <name evidence="2" type="ORF">ANE_LOCUS12232</name>
</gene>
<keyword evidence="3" id="KW-1185">Reference proteome</keyword>
<evidence type="ECO:0000256" key="1">
    <source>
        <dbReference type="SAM" id="MobiDB-lite"/>
    </source>
</evidence>
<reference evidence="2" key="1">
    <citation type="submission" date="2019-07" db="EMBL/GenBank/DDBJ databases">
        <authorList>
            <person name="Dittberner H."/>
        </authorList>
    </citation>
    <scope>NUCLEOTIDE SEQUENCE [LARGE SCALE GENOMIC DNA]</scope>
</reference>
<dbReference type="AlphaFoldDB" id="A0A565BKS5"/>
<comment type="caution">
    <text evidence="2">The sequence shown here is derived from an EMBL/GenBank/DDBJ whole genome shotgun (WGS) entry which is preliminary data.</text>
</comment>
<evidence type="ECO:0000313" key="2">
    <source>
        <dbReference type="EMBL" id="VVB01788.1"/>
    </source>
</evidence>
<dbReference type="Proteomes" id="UP000489600">
    <property type="component" value="Unassembled WGS sequence"/>
</dbReference>
<feature type="compositionally biased region" description="Basic and acidic residues" evidence="1">
    <location>
        <begin position="66"/>
        <end position="82"/>
    </location>
</feature>
<accession>A0A565BKS5</accession>
<organism evidence="2 3">
    <name type="scientific">Arabis nemorensis</name>
    <dbReference type="NCBI Taxonomy" id="586526"/>
    <lineage>
        <taxon>Eukaryota</taxon>
        <taxon>Viridiplantae</taxon>
        <taxon>Streptophyta</taxon>
        <taxon>Embryophyta</taxon>
        <taxon>Tracheophyta</taxon>
        <taxon>Spermatophyta</taxon>
        <taxon>Magnoliopsida</taxon>
        <taxon>eudicotyledons</taxon>
        <taxon>Gunneridae</taxon>
        <taxon>Pentapetalae</taxon>
        <taxon>rosids</taxon>
        <taxon>malvids</taxon>
        <taxon>Brassicales</taxon>
        <taxon>Brassicaceae</taxon>
        <taxon>Arabideae</taxon>
        <taxon>Arabis</taxon>
    </lineage>
</organism>
<dbReference type="EMBL" id="CABITT030000004">
    <property type="protein sequence ID" value="VVB01788.1"/>
    <property type="molecule type" value="Genomic_DNA"/>
</dbReference>
<sequence>MSKNLSPLNPWTRPSEAGPSNASPYLDDFDDLGNGPSLLGRKIVSSPDSNAGSATHPISLGVSVGEVHDDAGTVKSEQDDGVETKDDALIVQFKKKRKPSVALLEVLEGHEQTSRSLRCSKVSLEEALLPSTS</sequence>
<evidence type="ECO:0000313" key="3">
    <source>
        <dbReference type="Proteomes" id="UP000489600"/>
    </source>
</evidence>
<protein>
    <submittedName>
        <fullName evidence="2">Uncharacterized protein</fullName>
    </submittedName>
</protein>
<proteinExistence type="predicted"/>
<feature type="region of interest" description="Disordered" evidence="1">
    <location>
        <begin position="1"/>
        <end position="82"/>
    </location>
</feature>
<name>A0A565BKS5_9BRAS</name>